<dbReference type="OrthoDB" id="9775594at2"/>
<evidence type="ECO:0000259" key="4">
    <source>
        <dbReference type="PROSITE" id="PS50983"/>
    </source>
</evidence>
<dbReference type="RefSeq" id="WP_092283260.1">
    <property type="nucleotide sequence ID" value="NZ_FOPJ01000001.1"/>
</dbReference>
<feature type="compositionally biased region" description="Basic and acidic residues" evidence="2">
    <location>
        <begin position="47"/>
        <end position="58"/>
    </location>
</feature>
<dbReference type="InterPro" id="IPR002491">
    <property type="entry name" value="ABC_transptr_periplasmic_BD"/>
</dbReference>
<protein>
    <submittedName>
        <fullName evidence="5">Iron complex transport system substrate-binding protein</fullName>
    </submittedName>
</protein>
<evidence type="ECO:0000313" key="5">
    <source>
        <dbReference type="EMBL" id="SFG15587.1"/>
    </source>
</evidence>
<keyword evidence="6" id="KW-1185">Reference proteome</keyword>
<evidence type="ECO:0000256" key="3">
    <source>
        <dbReference type="SAM" id="SignalP"/>
    </source>
</evidence>
<feature type="region of interest" description="Disordered" evidence="2">
    <location>
        <begin position="24"/>
        <end position="63"/>
    </location>
</feature>
<dbReference type="Gene3D" id="3.40.50.1980">
    <property type="entry name" value="Nitrogenase molybdenum iron protein domain"/>
    <property type="match status" value="2"/>
</dbReference>
<dbReference type="PROSITE" id="PS50983">
    <property type="entry name" value="FE_B12_PBP"/>
    <property type="match status" value="1"/>
</dbReference>
<feature type="chain" id="PRO_5038346446" evidence="3">
    <location>
        <begin position="17"/>
        <end position="412"/>
    </location>
</feature>
<evidence type="ECO:0000256" key="2">
    <source>
        <dbReference type="SAM" id="MobiDB-lite"/>
    </source>
</evidence>
<dbReference type="PANTHER" id="PTHR30535:SF34">
    <property type="entry name" value="MOLYBDATE-BINDING PROTEIN MOLA"/>
    <property type="match status" value="1"/>
</dbReference>
<accession>A0A1I2PNI9</accession>
<evidence type="ECO:0000256" key="1">
    <source>
        <dbReference type="ARBA" id="ARBA00008814"/>
    </source>
</evidence>
<feature type="signal peptide" evidence="3">
    <location>
        <begin position="1"/>
        <end position="16"/>
    </location>
</feature>
<dbReference type="Proteomes" id="UP000199065">
    <property type="component" value="Unassembled WGS sequence"/>
</dbReference>
<dbReference type="STRING" id="185761.SAMN05660282_00058"/>
<keyword evidence="3" id="KW-0732">Signal</keyword>
<dbReference type="Pfam" id="PF01497">
    <property type="entry name" value="Peripla_BP_2"/>
    <property type="match status" value="1"/>
</dbReference>
<feature type="compositionally biased region" description="Low complexity" evidence="2">
    <location>
        <begin position="24"/>
        <end position="46"/>
    </location>
</feature>
<reference evidence="5 6" key="1">
    <citation type="submission" date="2016-10" db="EMBL/GenBank/DDBJ databases">
        <authorList>
            <person name="de Groot N.N."/>
        </authorList>
    </citation>
    <scope>NUCLEOTIDE SEQUENCE [LARGE SCALE GENOMIC DNA]</scope>
    <source>
        <strain>J11</strain>
        <strain evidence="6">PG 39</strain>
    </source>
</reference>
<name>A0A1I2PNI9_9CORY</name>
<comment type="similarity">
    <text evidence="1">Belongs to the bacterial solute-binding protein 8 family.</text>
</comment>
<feature type="domain" description="Fe/B12 periplasmic-binding" evidence="4">
    <location>
        <begin position="81"/>
        <end position="385"/>
    </location>
</feature>
<dbReference type="PROSITE" id="PS51257">
    <property type="entry name" value="PROKAR_LIPOPROTEIN"/>
    <property type="match status" value="1"/>
</dbReference>
<sequence>MIVRRCITGAAITALAATGLVACSGSESDSGDSTKTETSTTTTSTAAEKESTSAKTEADGEAISITDVEGRTVKFDKKPERIVLAEGRGVFATSLLDNKNPMDKIVAIGTDLKGNVPDFYKKLVDTIPEAKDIPEIGNLKKGDVTVENLLTFNPDALVMSTDQYKAAQKAGTLEQIENSGLKYVVTDFRQHPLENTPKSVKVYGQLLGKEDKAEAFLKDWQGTLDEVKEKAAKMSDKPSVFVWRAAGLKDCCSTWNNANISELVNFAGGDNVGDAILDGEAGDLTPEKVIELQPKYIIATGGDWGAKKKDGKTPAYAASGYDIDSSTASASLDKLLENQPGFELLEAPKEGNFHAIWHQFYDSPMNYLALLQIAAWINPEEYKDLDMQKKWDEAHEKYMPFGGEGTFFLSQN</sequence>
<dbReference type="SUPFAM" id="SSF53807">
    <property type="entry name" value="Helical backbone' metal receptor"/>
    <property type="match status" value="1"/>
</dbReference>
<dbReference type="PANTHER" id="PTHR30535">
    <property type="entry name" value="VITAMIN B12-BINDING PROTEIN"/>
    <property type="match status" value="1"/>
</dbReference>
<organism evidence="5 6">
    <name type="scientific">Corynebacterium spheniscorum</name>
    <dbReference type="NCBI Taxonomy" id="185761"/>
    <lineage>
        <taxon>Bacteria</taxon>
        <taxon>Bacillati</taxon>
        <taxon>Actinomycetota</taxon>
        <taxon>Actinomycetes</taxon>
        <taxon>Mycobacteriales</taxon>
        <taxon>Corynebacteriaceae</taxon>
        <taxon>Corynebacterium</taxon>
    </lineage>
</organism>
<dbReference type="EMBL" id="FOPJ01000001">
    <property type="protein sequence ID" value="SFG15587.1"/>
    <property type="molecule type" value="Genomic_DNA"/>
</dbReference>
<proteinExistence type="inferred from homology"/>
<dbReference type="InterPro" id="IPR050902">
    <property type="entry name" value="ABC_Transporter_SBP"/>
</dbReference>
<evidence type="ECO:0000313" key="6">
    <source>
        <dbReference type="Proteomes" id="UP000199065"/>
    </source>
</evidence>
<dbReference type="AlphaFoldDB" id="A0A1I2PNI9"/>
<gene>
    <name evidence="5" type="ORF">SAMN05660282_00058</name>
</gene>